<keyword evidence="10" id="KW-1185">Reference proteome</keyword>
<dbReference type="InterPro" id="IPR046373">
    <property type="entry name" value="Acyl-CoA_Oxase/DH_mid-dom_sf"/>
</dbReference>
<dbReference type="Gene3D" id="1.10.540.10">
    <property type="entry name" value="Acyl-CoA dehydrogenase/oxidase, N-terminal domain"/>
    <property type="match status" value="1"/>
</dbReference>
<dbReference type="InterPro" id="IPR009075">
    <property type="entry name" value="AcylCo_DH/oxidase_C"/>
</dbReference>
<dbReference type="PANTHER" id="PTHR43884">
    <property type="entry name" value="ACYL-COA DEHYDROGENASE"/>
    <property type="match status" value="1"/>
</dbReference>
<dbReference type="SUPFAM" id="SSF56645">
    <property type="entry name" value="Acyl-CoA dehydrogenase NM domain-like"/>
    <property type="match status" value="1"/>
</dbReference>
<evidence type="ECO:0000256" key="3">
    <source>
        <dbReference type="ARBA" id="ARBA00022630"/>
    </source>
</evidence>
<dbReference type="InterPro" id="IPR009100">
    <property type="entry name" value="AcylCoA_DH/oxidase_NM_dom_sf"/>
</dbReference>
<gene>
    <name evidence="9" type="ORF">HCJ92_08105</name>
</gene>
<dbReference type="Gene3D" id="1.20.140.10">
    <property type="entry name" value="Butyryl-CoA Dehydrogenase, subunit A, domain 3"/>
    <property type="match status" value="1"/>
</dbReference>
<feature type="domain" description="Acyl-CoA dehydrogenase/oxidase C-terminal" evidence="6">
    <location>
        <begin position="240"/>
        <end position="364"/>
    </location>
</feature>
<evidence type="ECO:0000256" key="4">
    <source>
        <dbReference type="ARBA" id="ARBA00022827"/>
    </source>
</evidence>
<comment type="caution">
    <text evidence="9">The sequence shown here is derived from an EMBL/GenBank/DDBJ whole genome shotgun (WGS) entry which is preliminary data.</text>
</comment>
<evidence type="ECO:0000256" key="2">
    <source>
        <dbReference type="ARBA" id="ARBA00009347"/>
    </source>
</evidence>
<dbReference type="InterPro" id="IPR006091">
    <property type="entry name" value="Acyl-CoA_Oxase/DH_mid-dom"/>
</dbReference>
<feature type="domain" description="Acyl-CoA oxidase/dehydrogenase middle" evidence="7">
    <location>
        <begin position="111"/>
        <end position="211"/>
    </location>
</feature>
<dbReference type="Pfam" id="PF02771">
    <property type="entry name" value="Acyl-CoA_dh_N"/>
    <property type="match status" value="1"/>
</dbReference>
<evidence type="ECO:0000259" key="6">
    <source>
        <dbReference type="Pfam" id="PF00441"/>
    </source>
</evidence>
<reference evidence="9 10" key="1">
    <citation type="submission" date="2020-03" db="EMBL/GenBank/DDBJ databases">
        <title>Draft genome of Streptomyces sp. ventii, isolated from the Axial Seamount in the Pacific Ocean, and resequencing of the two type strains Streptomyces lonarensis strain NCL 716 and Streptomyces bohaiensis strain 11A07.</title>
        <authorList>
            <person name="Loughran R.M."/>
            <person name="Pfannmuller K.M."/>
            <person name="Wasson B.J."/>
            <person name="Deadmond M.C."/>
            <person name="Paddock B.E."/>
            <person name="Koyack M.J."/>
            <person name="Gallegos D.A."/>
            <person name="Mitchell E.A."/>
            <person name="Ushijima B."/>
            <person name="Saw J.H."/>
            <person name="Mcphail K.L."/>
            <person name="Videau P."/>
        </authorList>
    </citation>
    <scope>NUCLEOTIDE SEQUENCE [LARGE SCALE GENOMIC DNA]</scope>
    <source>
        <strain evidence="10">5675061</strain>
    </source>
</reference>
<evidence type="ECO:0000256" key="1">
    <source>
        <dbReference type="ARBA" id="ARBA00001974"/>
    </source>
</evidence>
<dbReference type="InterPro" id="IPR037069">
    <property type="entry name" value="AcylCoA_DH/ox_N_sf"/>
</dbReference>
<dbReference type="InterPro" id="IPR013786">
    <property type="entry name" value="AcylCoA_DH/ox_N"/>
</dbReference>
<dbReference type="EMBL" id="JAAVJB010000042">
    <property type="protein sequence ID" value="NJP66254.1"/>
    <property type="molecule type" value="Genomic_DNA"/>
</dbReference>
<dbReference type="Proteomes" id="UP000746503">
    <property type="component" value="Unassembled WGS sequence"/>
</dbReference>
<sequence length="368" mass="38383">MSSALTAETRAQLRESAAQCARSATTDPAALTALRRSGVLATAVPHRYGGQGGDGAEVNRVVADLASVNPSLAIIAFQHFAVTARIAEWGAPEQQERLLPGLADGSLLAASAWSEPNAGAAKQNVSSAGVLREDGTWVLNGAKSFATGAGVADLYLVLVRTRTGSEESVRGHYGAPDQSFFLVEAGNPGLRPDTGPVLAGMRGSATGLIELVECAVPDRDRVGPLGHAAEIIAGVRRTGATLGAVALGIAQEAVQVAEEHAERRGLLELDTVRHRLVELWVQLEAVRAVVALAGARTSSDPGSTTLRSKLFATESAERICSEVARMVSSAGYVADHPVVRMLADVRGVAMMGPTSDLCRTLLAAEWQR</sequence>
<evidence type="ECO:0000313" key="10">
    <source>
        <dbReference type="Proteomes" id="UP000746503"/>
    </source>
</evidence>
<comment type="similarity">
    <text evidence="2 5">Belongs to the acyl-CoA dehydrogenase family.</text>
</comment>
<dbReference type="Pfam" id="PF00441">
    <property type="entry name" value="Acyl-CoA_dh_1"/>
    <property type="match status" value="1"/>
</dbReference>
<accession>A0ABX1AGJ7</accession>
<protein>
    <submittedName>
        <fullName evidence="9">Acyl-CoA/acyl-ACP dehydrogenase</fullName>
    </submittedName>
</protein>
<dbReference type="Gene3D" id="2.40.110.10">
    <property type="entry name" value="Butyryl-CoA Dehydrogenase, subunit A, domain 2"/>
    <property type="match status" value="1"/>
</dbReference>
<dbReference type="Pfam" id="PF02770">
    <property type="entry name" value="Acyl-CoA_dh_M"/>
    <property type="match status" value="1"/>
</dbReference>
<dbReference type="InterPro" id="IPR036250">
    <property type="entry name" value="AcylCo_DH-like_C"/>
</dbReference>
<evidence type="ECO:0000313" key="9">
    <source>
        <dbReference type="EMBL" id="NJP66254.1"/>
    </source>
</evidence>
<comment type="cofactor">
    <cofactor evidence="1 5">
        <name>FAD</name>
        <dbReference type="ChEBI" id="CHEBI:57692"/>
    </cofactor>
</comment>
<keyword evidence="3 5" id="KW-0285">Flavoprotein</keyword>
<feature type="domain" description="Acyl-CoA dehydrogenase/oxidase N-terminal" evidence="8">
    <location>
        <begin position="10"/>
        <end position="105"/>
    </location>
</feature>
<dbReference type="SUPFAM" id="SSF47203">
    <property type="entry name" value="Acyl-CoA dehydrogenase C-terminal domain-like"/>
    <property type="match status" value="1"/>
</dbReference>
<proteinExistence type="inferred from homology"/>
<keyword evidence="5" id="KW-0560">Oxidoreductase</keyword>
<keyword evidence="4 5" id="KW-0274">FAD</keyword>
<name>A0ABX1AGJ7_9ACTN</name>
<dbReference type="PANTHER" id="PTHR43884:SF12">
    <property type="entry name" value="ISOVALERYL-COA DEHYDROGENASE, MITOCHONDRIAL-RELATED"/>
    <property type="match status" value="1"/>
</dbReference>
<organism evidence="9 10">
    <name type="scientific">Streptomyces spiramenti</name>
    <dbReference type="NCBI Taxonomy" id="2720606"/>
    <lineage>
        <taxon>Bacteria</taxon>
        <taxon>Bacillati</taxon>
        <taxon>Actinomycetota</taxon>
        <taxon>Actinomycetes</taxon>
        <taxon>Kitasatosporales</taxon>
        <taxon>Streptomycetaceae</taxon>
        <taxon>Streptomyces</taxon>
    </lineage>
</organism>
<evidence type="ECO:0000256" key="5">
    <source>
        <dbReference type="RuleBase" id="RU362125"/>
    </source>
</evidence>
<evidence type="ECO:0000259" key="7">
    <source>
        <dbReference type="Pfam" id="PF02770"/>
    </source>
</evidence>
<dbReference type="CDD" id="cd00567">
    <property type="entry name" value="ACAD"/>
    <property type="match status" value="1"/>
</dbReference>
<evidence type="ECO:0000259" key="8">
    <source>
        <dbReference type="Pfam" id="PF02771"/>
    </source>
</evidence>